<feature type="region of interest" description="Disordered" evidence="1">
    <location>
        <begin position="70"/>
        <end position="104"/>
    </location>
</feature>
<name>A0A9P4J7D5_9PEZI</name>
<keyword evidence="3" id="KW-1185">Reference proteome</keyword>
<dbReference type="Proteomes" id="UP000799439">
    <property type="component" value="Unassembled WGS sequence"/>
</dbReference>
<protein>
    <submittedName>
        <fullName evidence="2">Uncharacterized protein</fullName>
    </submittedName>
</protein>
<evidence type="ECO:0000313" key="2">
    <source>
        <dbReference type="EMBL" id="KAF2153783.1"/>
    </source>
</evidence>
<dbReference type="AlphaFoldDB" id="A0A9P4J7D5"/>
<sequence>MGYQDNPAILSKLENLALQLTQRKAESEAVGSENDCTAASVNPGILEYDDPVKFWTDLARIPGTPSSPNFTVDVCPSERPPTPAHRKSNQCGRSRSWPQSRASGTSSPAIGWHLFMHLLSDALYDQQWQIDAYAEMIATEKSNESSTDSWGLVLSGTPSPTYFDRKRWLRGRNKWKDDLHCWGWQLTPDYEHFESAAPETRFDPDFGKKVCYVYKQNIRRHEKRRNAEKLFEQAQNEFEYDLTPKLDLHTDASTPALRRTWAAMPPKVHPVFRTRLVKRRHSVAQLEAGLRHGTQRIRRNSFSDISSRLLGMQEDHVHLRHSRQPVPGIKHVVWWGDDM</sequence>
<evidence type="ECO:0000256" key="1">
    <source>
        <dbReference type="SAM" id="MobiDB-lite"/>
    </source>
</evidence>
<proteinExistence type="predicted"/>
<evidence type="ECO:0000313" key="3">
    <source>
        <dbReference type="Proteomes" id="UP000799439"/>
    </source>
</evidence>
<gene>
    <name evidence="2" type="ORF">K461DRAFT_292496</name>
</gene>
<feature type="compositionally biased region" description="Polar residues" evidence="1">
    <location>
        <begin position="89"/>
        <end position="104"/>
    </location>
</feature>
<reference evidence="2" key="1">
    <citation type="journal article" date="2020" name="Stud. Mycol.">
        <title>101 Dothideomycetes genomes: a test case for predicting lifestyles and emergence of pathogens.</title>
        <authorList>
            <person name="Haridas S."/>
            <person name="Albert R."/>
            <person name="Binder M."/>
            <person name="Bloem J."/>
            <person name="Labutti K."/>
            <person name="Salamov A."/>
            <person name="Andreopoulos B."/>
            <person name="Baker S."/>
            <person name="Barry K."/>
            <person name="Bills G."/>
            <person name="Bluhm B."/>
            <person name="Cannon C."/>
            <person name="Castanera R."/>
            <person name="Culley D."/>
            <person name="Daum C."/>
            <person name="Ezra D."/>
            <person name="Gonzalez J."/>
            <person name="Henrissat B."/>
            <person name="Kuo A."/>
            <person name="Liang C."/>
            <person name="Lipzen A."/>
            <person name="Lutzoni F."/>
            <person name="Magnuson J."/>
            <person name="Mondo S."/>
            <person name="Nolan M."/>
            <person name="Ohm R."/>
            <person name="Pangilinan J."/>
            <person name="Park H.-J."/>
            <person name="Ramirez L."/>
            <person name="Alfaro M."/>
            <person name="Sun H."/>
            <person name="Tritt A."/>
            <person name="Yoshinaga Y."/>
            <person name="Zwiers L.-H."/>
            <person name="Turgeon B."/>
            <person name="Goodwin S."/>
            <person name="Spatafora J."/>
            <person name="Crous P."/>
            <person name="Grigoriev I."/>
        </authorList>
    </citation>
    <scope>NUCLEOTIDE SEQUENCE</scope>
    <source>
        <strain evidence="2">CBS 260.36</strain>
    </source>
</reference>
<organism evidence="2 3">
    <name type="scientific">Myriangium duriaei CBS 260.36</name>
    <dbReference type="NCBI Taxonomy" id="1168546"/>
    <lineage>
        <taxon>Eukaryota</taxon>
        <taxon>Fungi</taxon>
        <taxon>Dikarya</taxon>
        <taxon>Ascomycota</taxon>
        <taxon>Pezizomycotina</taxon>
        <taxon>Dothideomycetes</taxon>
        <taxon>Dothideomycetidae</taxon>
        <taxon>Myriangiales</taxon>
        <taxon>Myriangiaceae</taxon>
        <taxon>Myriangium</taxon>
    </lineage>
</organism>
<comment type="caution">
    <text evidence="2">The sequence shown here is derived from an EMBL/GenBank/DDBJ whole genome shotgun (WGS) entry which is preliminary data.</text>
</comment>
<accession>A0A9P4J7D5</accession>
<dbReference type="EMBL" id="ML996084">
    <property type="protein sequence ID" value="KAF2153783.1"/>
    <property type="molecule type" value="Genomic_DNA"/>
</dbReference>